<dbReference type="AlphaFoldDB" id="W4L6K1"/>
<evidence type="ECO:0000313" key="3">
    <source>
        <dbReference type="Proteomes" id="UP000019141"/>
    </source>
</evidence>
<dbReference type="PATRIC" id="fig|1429438.4.peg.7478"/>
<dbReference type="Pfam" id="PF14384">
    <property type="entry name" value="BrnA_antitoxin"/>
    <property type="match status" value="1"/>
</dbReference>
<feature type="compositionally biased region" description="Basic and acidic residues" evidence="1">
    <location>
        <begin position="26"/>
        <end position="40"/>
    </location>
</feature>
<evidence type="ECO:0000313" key="2">
    <source>
        <dbReference type="EMBL" id="ETW93280.1"/>
    </source>
</evidence>
<name>W4L6K1_ENTF1</name>
<evidence type="ECO:0008006" key="4">
    <source>
        <dbReference type="Google" id="ProtNLM"/>
    </source>
</evidence>
<organism evidence="2 3">
    <name type="scientific">Entotheonella factor</name>
    <dbReference type="NCBI Taxonomy" id="1429438"/>
    <lineage>
        <taxon>Bacteria</taxon>
        <taxon>Pseudomonadati</taxon>
        <taxon>Nitrospinota/Tectimicrobiota group</taxon>
        <taxon>Candidatus Tectimicrobiota</taxon>
        <taxon>Candidatus Entotheonellia</taxon>
        <taxon>Candidatus Entotheonellales</taxon>
        <taxon>Candidatus Entotheonellaceae</taxon>
        <taxon>Candidatus Entotheonella</taxon>
    </lineage>
</organism>
<dbReference type="InterPro" id="IPR025528">
    <property type="entry name" value="BrnA_antitoxin"/>
</dbReference>
<feature type="region of interest" description="Disordered" evidence="1">
    <location>
        <begin position="1"/>
        <end position="46"/>
    </location>
</feature>
<reference evidence="2 3" key="1">
    <citation type="journal article" date="2014" name="Nature">
        <title>An environmental bacterial taxon with a large and distinct metabolic repertoire.</title>
        <authorList>
            <person name="Wilson M.C."/>
            <person name="Mori T."/>
            <person name="Ruckert C."/>
            <person name="Uria A.R."/>
            <person name="Helf M.J."/>
            <person name="Takada K."/>
            <person name="Gernert C."/>
            <person name="Steffens U.A."/>
            <person name="Heycke N."/>
            <person name="Schmitt S."/>
            <person name="Rinke C."/>
            <person name="Helfrich E.J."/>
            <person name="Brachmann A.O."/>
            <person name="Gurgui C."/>
            <person name="Wakimoto T."/>
            <person name="Kracht M."/>
            <person name="Crusemann M."/>
            <person name="Hentschel U."/>
            <person name="Abe I."/>
            <person name="Matsunaga S."/>
            <person name="Kalinowski J."/>
            <person name="Takeyama H."/>
            <person name="Piel J."/>
        </authorList>
    </citation>
    <scope>NUCLEOTIDE SEQUENCE [LARGE SCALE GENOMIC DNA]</scope>
    <source>
        <strain evidence="3">TSY1</strain>
    </source>
</reference>
<comment type="caution">
    <text evidence="2">The sequence shown here is derived from an EMBL/GenBank/DDBJ whole genome shotgun (WGS) entry which is preliminary data.</text>
</comment>
<accession>W4L6K1</accession>
<dbReference type="EMBL" id="AZHW01001267">
    <property type="protein sequence ID" value="ETW93280.1"/>
    <property type="molecule type" value="Genomic_DNA"/>
</dbReference>
<feature type="compositionally biased region" description="Basic and acidic residues" evidence="1">
    <location>
        <begin position="1"/>
        <end position="17"/>
    </location>
</feature>
<evidence type="ECO:0000256" key="1">
    <source>
        <dbReference type="SAM" id="MobiDB-lite"/>
    </source>
</evidence>
<sequence>MNEKPTIEHSAADRRTGQTDWQQVDARSEAEIEEAARSDPDAQPTEAEFWEHAALRMPEPKQLITLHVDREVLDWYKHQGKGYQARMNAVLRAYMETHQQAEDQPAS</sequence>
<dbReference type="HOGENOM" id="CLU_140900_1_3_7"/>
<protein>
    <recommendedName>
        <fullName evidence="4">3-oxoacyl-ACP synthase</fullName>
    </recommendedName>
</protein>
<gene>
    <name evidence="2" type="ORF">ETSY1_39900</name>
</gene>
<keyword evidence="3" id="KW-1185">Reference proteome</keyword>
<dbReference type="Proteomes" id="UP000019141">
    <property type="component" value="Unassembled WGS sequence"/>
</dbReference>
<proteinExistence type="predicted"/>